<feature type="region of interest" description="Disordered" evidence="1">
    <location>
        <begin position="282"/>
        <end position="303"/>
    </location>
</feature>
<gene>
    <name evidence="4" type="ORF">AAW51_2789</name>
</gene>
<keyword evidence="4" id="KW-0449">Lipoprotein</keyword>
<dbReference type="PROSITE" id="PS51257">
    <property type="entry name" value="PROKAR_LIPOPROTEIN"/>
    <property type="match status" value="1"/>
</dbReference>
<evidence type="ECO:0000259" key="3">
    <source>
        <dbReference type="Pfam" id="PF14321"/>
    </source>
</evidence>
<feature type="chain" id="PRO_5005184057" evidence="2">
    <location>
        <begin position="23"/>
        <end position="404"/>
    </location>
</feature>
<evidence type="ECO:0000256" key="1">
    <source>
        <dbReference type="SAM" id="MobiDB-lite"/>
    </source>
</evidence>
<dbReference type="Pfam" id="PF14321">
    <property type="entry name" value="DUF4382"/>
    <property type="match status" value="1"/>
</dbReference>
<keyword evidence="2" id="KW-0732">Signal</keyword>
<sequence length="404" mass="40467">MEMRKLFKIGRLGAVATSALLAACGGGGSGTGSSGSTADREGTMRLALTDAPACGYDEVNVSIERVEVHLSDSAPEGDQGWEKIVLSPAKRVNLLDLTNGALEELGSADLPAGTYRQIRLVLAANSPGNPFANSVVPTGGEEVALDTPSAQQSGLKLKAQMDVAAGETADYVLDFDACKSVVRRGNSGRYNLKPVLSLLPGATGTTGLAVHGYVSAGLAPTASVSLQQEGVVARATVPDAQGKFVLSPVPAGNYDLVITAEGRVTAVMTGVPVSQASLTTVNPSTAPIDPPVSGSRTVSGTVTSGTTGVDATLRALQTVGGTQIELAGVPADADTGAYSFTLATGAPVKAAYSATATALTFAPDAAAAGKYTVEALVTGKAPQTAAVDVSAANANATASFTFAP</sequence>
<proteinExistence type="predicted"/>
<dbReference type="AlphaFoldDB" id="A0A0G3BSF4"/>
<reference evidence="4 5" key="1">
    <citation type="submission" date="2015-05" db="EMBL/GenBank/DDBJ databases">
        <authorList>
            <person name="Tang B."/>
            <person name="Yu Y."/>
        </authorList>
    </citation>
    <scope>NUCLEOTIDE SEQUENCE [LARGE SCALE GENOMIC DNA]</scope>
    <source>
        <strain evidence="4 5">DSM 7029</strain>
    </source>
</reference>
<dbReference type="KEGG" id="pbh:AAW51_2789"/>
<name>A0A0G3BSF4_9BURK</name>
<accession>A0A0G3BSF4</accession>
<dbReference type="STRING" id="413882.AAW51_2789"/>
<dbReference type="OrthoDB" id="2111471at2"/>
<feature type="compositionally biased region" description="Low complexity" evidence="1">
    <location>
        <begin position="292"/>
        <end position="303"/>
    </location>
</feature>
<evidence type="ECO:0000313" key="5">
    <source>
        <dbReference type="Proteomes" id="UP000035352"/>
    </source>
</evidence>
<feature type="signal peptide" evidence="2">
    <location>
        <begin position="1"/>
        <end position="22"/>
    </location>
</feature>
<dbReference type="InterPro" id="IPR025491">
    <property type="entry name" value="DUF4382"/>
</dbReference>
<dbReference type="GO" id="GO:0030246">
    <property type="term" value="F:carbohydrate binding"/>
    <property type="evidence" value="ECO:0007669"/>
    <property type="project" value="InterPro"/>
</dbReference>
<dbReference type="PATRIC" id="fig|413882.6.peg.2911"/>
<evidence type="ECO:0000256" key="2">
    <source>
        <dbReference type="SAM" id="SignalP"/>
    </source>
</evidence>
<dbReference type="EMBL" id="CP011371">
    <property type="protein sequence ID" value="AKJ29480.1"/>
    <property type="molecule type" value="Genomic_DNA"/>
</dbReference>
<protein>
    <submittedName>
        <fullName evidence="4">Lipoprotein</fullName>
    </submittedName>
</protein>
<dbReference type="Proteomes" id="UP000035352">
    <property type="component" value="Chromosome"/>
</dbReference>
<dbReference type="InterPro" id="IPR013784">
    <property type="entry name" value="Carb-bd-like_fold"/>
</dbReference>
<evidence type="ECO:0000313" key="4">
    <source>
        <dbReference type="EMBL" id="AKJ29480.1"/>
    </source>
</evidence>
<organism evidence="4 5">
    <name type="scientific">Caldimonas brevitalea</name>
    <dbReference type="NCBI Taxonomy" id="413882"/>
    <lineage>
        <taxon>Bacteria</taxon>
        <taxon>Pseudomonadati</taxon>
        <taxon>Pseudomonadota</taxon>
        <taxon>Betaproteobacteria</taxon>
        <taxon>Burkholderiales</taxon>
        <taxon>Sphaerotilaceae</taxon>
        <taxon>Caldimonas</taxon>
    </lineage>
</organism>
<keyword evidence="5" id="KW-1185">Reference proteome</keyword>
<dbReference type="SUPFAM" id="SSF49452">
    <property type="entry name" value="Starch-binding domain-like"/>
    <property type="match status" value="1"/>
</dbReference>
<feature type="domain" description="DUF4382" evidence="3">
    <location>
        <begin position="42"/>
        <end position="194"/>
    </location>
</feature>